<proteinExistence type="predicted"/>
<feature type="non-terminal residue" evidence="3">
    <location>
        <position position="537"/>
    </location>
</feature>
<evidence type="ECO:0000259" key="2">
    <source>
        <dbReference type="PROSITE" id="PS50234"/>
    </source>
</evidence>
<dbReference type="PANTHER" id="PTHR24020:SF20">
    <property type="entry name" value="PH DOMAIN-CONTAINING PROTEIN"/>
    <property type="match status" value="1"/>
</dbReference>
<keyword evidence="1" id="KW-1133">Transmembrane helix</keyword>
<dbReference type="OrthoDB" id="10256829at2759"/>
<evidence type="ECO:0000313" key="4">
    <source>
        <dbReference type="Proteomes" id="UP000596742"/>
    </source>
</evidence>
<dbReference type="CDD" id="cd01450">
    <property type="entry name" value="vWFA_subfamily_ECM"/>
    <property type="match status" value="1"/>
</dbReference>
<dbReference type="SUPFAM" id="SSF103473">
    <property type="entry name" value="MFS general substrate transporter"/>
    <property type="match status" value="1"/>
</dbReference>
<keyword evidence="4" id="KW-1185">Reference proteome</keyword>
<dbReference type="InterPro" id="IPR050525">
    <property type="entry name" value="ECM_Assembly_Org"/>
</dbReference>
<dbReference type="PRINTS" id="PR00453">
    <property type="entry name" value="VWFADOMAIN"/>
</dbReference>
<dbReference type="Pfam" id="PF00092">
    <property type="entry name" value="VWA"/>
    <property type="match status" value="1"/>
</dbReference>
<dbReference type="Pfam" id="PF07690">
    <property type="entry name" value="MFS_1"/>
    <property type="match status" value="1"/>
</dbReference>
<dbReference type="Gene3D" id="1.20.1250.20">
    <property type="entry name" value="MFS general substrate transporter like domains"/>
    <property type="match status" value="1"/>
</dbReference>
<dbReference type="SMART" id="SM00327">
    <property type="entry name" value="VWA"/>
    <property type="match status" value="1"/>
</dbReference>
<accession>A0A8B6BIE5</accession>
<dbReference type="InterPro" id="IPR011701">
    <property type="entry name" value="MFS"/>
</dbReference>
<dbReference type="Gene3D" id="3.40.50.410">
    <property type="entry name" value="von Willebrand factor, type A domain"/>
    <property type="match status" value="2"/>
</dbReference>
<dbReference type="InterPro" id="IPR036465">
    <property type="entry name" value="vWFA_dom_sf"/>
</dbReference>
<feature type="domain" description="VWFA" evidence="2">
    <location>
        <begin position="151"/>
        <end position="324"/>
    </location>
</feature>
<keyword evidence="1" id="KW-0472">Membrane</keyword>
<comment type="caution">
    <text evidence="3">The sequence shown here is derived from an EMBL/GenBank/DDBJ whole genome shotgun (WGS) entry which is preliminary data.</text>
</comment>
<keyword evidence="1" id="KW-0812">Transmembrane</keyword>
<feature type="transmembrane region" description="Helical" evidence="1">
    <location>
        <begin position="27"/>
        <end position="45"/>
    </location>
</feature>
<dbReference type="SUPFAM" id="SSF53300">
    <property type="entry name" value="vWA-like"/>
    <property type="match status" value="2"/>
</dbReference>
<gene>
    <name evidence="3" type="ORF">MGAL_10B000421</name>
</gene>
<dbReference type="PANTHER" id="PTHR24020">
    <property type="entry name" value="COLLAGEN ALPHA"/>
    <property type="match status" value="1"/>
</dbReference>
<organism evidence="3 4">
    <name type="scientific">Mytilus galloprovincialis</name>
    <name type="common">Mediterranean mussel</name>
    <dbReference type="NCBI Taxonomy" id="29158"/>
    <lineage>
        <taxon>Eukaryota</taxon>
        <taxon>Metazoa</taxon>
        <taxon>Spiralia</taxon>
        <taxon>Lophotrochozoa</taxon>
        <taxon>Mollusca</taxon>
        <taxon>Bivalvia</taxon>
        <taxon>Autobranchia</taxon>
        <taxon>Pteriomorphia</taxon>
        <taxon>Mytilida</taxon>
        <taxon>Mytiloidea</taxon>
        <taxon>Mytilidae</taxon>
        <taxon>Mytilinae</taxon>
        <taxon>Mytilus</taxon>
    </lineage>
</organism>
<feature type="transmembrane region" description="Helical" evidence="1">
    <location>
        <begin position="89"/>
        <end position="115"/>
    </location>
</feature>
<dbReference type="InterPro" id="IPR036259">
    <property type="entry name" value="MFS_trans_sf"/>
</dbReference>
<dbReference type="GO" id="GO:0022857">
    <property type="term" value="F:transmembrane transporter activity"/>
    <property type="evidence" value="ECO:0007669"/>
    <property type="project" value="InterPro"/>
</dbReference>
<evidence type="ECO:0000256" key="1">
    <source>
        <dbReference type="SAM" id="Phobius"/>
    </source>
</evidence>
<name>A0A8B6BIE5_MYTGA</name>
<dbReference type="InterPro" id="IPR002035">
    <property type="entry name" value="VWF_A"/>
</dbReference>
<evidence type="ECO:0000313" key="3">
    <source>
        <dbReference type="EMBL" id="VDH90548.1"/>
    </source>
</evidence>
<dbReference type="PROSITE" id="PS50234">
    <property type="entry name" value="VWFA"/>
    <property type="match status" value="1"/>
</dbReference>
<dbReference type="EMBL" id="UYJE01000143">
    <property type="protein sequence ID" value="VDH90548.1"/>
    <property type="molecule type" value="Genomic_DNA"/>
</dbReference>
<dbReference type="AlphaFoldDB" id="A0A8B6BIE5"/>
<sequence length="537" mass="59463">VAFGIVVSFITSGYLCKHGFDNGWGSIFYLTGGCTVLWAVAWFLVARDTPDQNKWISKEELNYIKSNIQFDTSKRTAVVPWCQIATNPAFLAILVAHFCVNCVLYALVTSIPIFMKTVLKYDIKSNGALSSLPFACQIHQIPKECGGKPADIMFVLDSSASISFKDFQKEINFTQNLIKIFDIGSDKTRVGLVTFSTTVVPVLRVGEFETKVDILEKTNGIQFQGGNTNTAEALSYIRQKGFKATESKDRPKIAIILTDGQSNDVVRTITEAAKTKTDGITVFVIGIGSQVDEQELEAIATKPLSHYMLKIGNFDALDSIKDELAIKACEVVPVTPAPPTEPMMNDDEVLYGEGTCSPAKPMSIAYAVDTSSIGAENAYFVMVLINRIASRLRMDKQQISLSVLTSSCGLQSQDGGLIDHVHDQKSLQNSLDTMTSASFQSILRDMRQKIQSDKGIKVGFIFLSRPLSKEEFHKSELESRRAKFKKIHIFVVGIGSRLDESQAIGLTVEKNHYMHTDSYDTLYELEGPILYRICKLN</sequence>
<dbReference type="Proteomes" id="UP000596742">
    <property type="component" value="Unassembled WGS sequence"/>
</dbReference>
<protein>
    <recommendedName>
        <fullName evidence="2">VWFA domain-containing protein</fullName>
    </recommendedName>
</protein>
<reference evidence="3" key="1">
    <citation type="submission" date="2018-11" db="EMBL/GenBank/DDBJ databases">
        <authorList>
            <person name="Alioto T."/>
            <person name="Alioto T."/>
        </authorList>
    </citation>
    <scope>NUCLEOTIDE SEQUENCE</scope>
</reference>